<keyword evidence="4" id="KW-1185">Reference proteome</keyword>
<dbReference type="GO" id="GO:0008713">
    <property type="term" value="F:ADP-heptose-lipopolysaccharide heptosyltransferase activity"/>
    <property type="evidence" value="ECO:0007669"/>
    <property type="project" value="TreeGrafter"/>
</dbReference>
<dbReference type="GO" id="GO:0005829">
    <property type="term" value="C:cytosol"/>
    <property type="evidence" value="ECO:0007669"/>
    <property type="project" value="TreeGrafter"/>
</dbReference>
<dbReference type="AlphaFoldDB" id="A0A318N7K5"/>
<dbReference type="OrthoDB" id="9807356at2"/>
<accession>A0A318N7K5</accession>
<name>A0A318N7K5_9PROT</name>
<dbReference type="PANTHER" id="PTHR30160:SF1">
    <property type="entry name" value="LIPOPOLYSACCHARIDE 1,2-N-ACETYLGLUCOSAMINETRANSFERASE-RELATED"/>
    <property type="match status" value="1"/>
</dbReference>
<gene>
    <name evidence="3" type="ORF">DK869_02040</name>
</gene>
<evidence type="ECO:0000313" key="3">
    <source>
        <dbReference type="EMBL" id="PXZ01804.1"/>
    </source>
</evidence>
<dbReference type="SUPFAM" id="SSF53756">
    <property type="entry name" value="UDP-Glycosyltransferase/glycogen phosphorylase"/>
    <property type="match status" value="1"/>
</dbReference>
<proteinExistence type="predicted"/>
<keyword evidence="1" id="KW-0328">Glycosyltransferase</keyword>
<organism evidence="3 4">
    <name type="scientific">Commensalibacter melissae</name>
    <dbReference type="NCBI Taxonomy" id="2070537"/>
    <lineage>
        <taxon>Bacteria</taxon>
        <taxon>Pseudomonadati</taxon>
        <taxon>Pseudomonadota</taxon>
        <taxon>Alphaproteobacteria</taxon>
        <taxon>Acetobacterales</taxon>
        <taxon>Acetobacteraceae</taxon>
    </lineage>
</organism>
<keyword evidence="2 3" id="KW-0808">Transferase</keyword>
<evidence type="ECO:0000256" key="2">
    <source>
        <dbReference type="ARBA" id="ARBA00022679"/>
    </source>
</evidence>
<dbReference type="InterPro" id="IPR051199">
    <property type="entry name" value="LPS_LOS_Heptosyltrfase"/>
</dbReference>
<dbReference type="Gene3D" id="3.40.50.2000">
    <property type="entry name" value="Glycogen Phosphorylase B"/>
    <property type="match status" value="2"/>
</dbReference>
<dbReference type="GO" id="GO:0009244">
    <property type="term" value="P:lipopolysaccharide core region biosynthetic process"/>
    <property type="evidence" value="ECO:0007669"/>
    <property type="project" value="TreeGrafter"/>
</dbReference>
<evidence type="ECO:0000256" key="1">
    <source>
        <dbReference type="ARBA" id="ARBA00022676"/>
    </source>
</evidence>
<dbReference type="InterPro" id="IPR002201">
    <property type="entry name" value="Glyco_trans_9"/>
</dbReference>
<dbReference type="EMBL" id="QGLT01000001">
    <property type="protein sequence ID" value="PXZ01804.1"/>
    <property type="molecule type" value="Genomic_DNA"/>
</dbReference>
<comment type="caution">
    <text evidence="3">The sequence shown here is derived from an EMBL/GenBank/DDBJ whole genome shotgun (WGS) entry which is preliminary data.</text>
</comment>
<reference evidence="3 4" key="1">
    <citation type="submission" date="2018-05" db="EMBL/GenBank/DDBJ databases">
        <title>Reference genomes for bee gut microbiota database.</title>
        <authorList>
            <person name="Ellegaard K.M."/>
        </authorList>
    </citation>
    <scope>NUCLEOTIDE SEQUENCE [LARGE SCALE GENOMIC DNA]</scope>
    <source>
        <strain evidence="3 4">ESL0284</strain>
    </source>
</reference>
<dbReference type="PANTHER" id="PTHR30160">
    <property type="entry name" value="TETRAACYLDISACCHARIDE 4'-KINASE-RELATED"/>
    <property type="match status" value="1"/>
</dbReference>
<dbReference type="Pfam" id="PF01075">
    <property type="entry name" value="Glyco_transf_9"/>
    <property type="match status" value="1"/>
</dbReference>
<dbReference type="CDD" id="cd03789">
    <property type="entry name" value="GT9_LPS_heptosyltransferase"/>
    <property type="match status" value="1"/>
</dbReference>
<dbReference type="Proteomes" id="UP000247565">
    <property type="component" value="Unassembled WGS sequence"/>
</dbReference>
<evidence type="ECO:0000313" key="4">
    <source>
        <dbReference type="Proteomes" id="UP000247565"/>
    </source>
</evidence>
<sequence length="305" mass="34797">MMSVKRILIIRLGALGDFIQSFYPFAAIRQYYPNAEITLLTSAPFVDLAKRSPWFDRVIVDDKPSWFNIAGLIRLVKKLRGYDYIFDLQTSHRSTRYFRFTGQRQGSAIAKTASHRHDNEERNRLHTFDRQKDQLSKVGITDYPELDLSWFLSEMIDFSMDRPYVVLVPGCSARRMEKRWPIQYYGEIANICLEKGLIPIIAGGKEEKEISRQILQLCPKAMNLIGKTSLFQLGHLMKNAQFSLGNDTGPMHIAALVGGCSVVLFSSSSNPALTAPRGKHVKILYEADLRNLSVKKVAQELNWVH</sequence>
<protein>
    <submittedName>
        <fullName evidence="3">ADP-heptose--LPS heptosyltransferase</fullName>
    </submittedName>
</protein>